<feature type="non-terminal residue" evidence="2">
    <location>
        <position position="325"/>
    </location>
</feature>
<gene>
    <name evidence="2" type="ORF">MNOR_LOCUS36579</name>
</gene>
<comment type="caution">
    <text evidence="2">The sequence shown here is derived from an EMBL/GenBank/DDBJ whole genome shotgun (WGS) entry which is preliminary data.</text>
</comment>
<evidence type="ECO:0000313" key="2">
    <source>
        <dbReference type="EMBL" id="CAL4191265.1"/>
    </source>
</evidence>
<name>A0AAV2SEG3_MEGNR</name>
<feature type="region of interest" description="Disordered" evidence="1">
    <location>
        <begin position="38"/>
        <end position="66"/>
    </location>
</feature>
<feature type="region of interest" description="Disordered" evidence="1">
    <location>
        <begin position="168"/>
        <end position="210"/>
    </location>
</feature>
<protein>
    <submittedName>
        <fullName evidence="2">Uncharacterized protein</fullName>
    </submittedName>
</protein>
<dbReference type="Proteomes" id="UP001497623">
    <property type="component" value="Unassembled WGS sequence"/>
</dbReference>
<keyword evidence="3" id="KW-1185">Reference proteome</keyword>
<sequence>MAQHNDGPEPLYVRSTAGITEANQGAFNRSLLIHTPVSSLGKNPQHKDLPGTHLIQPGTHGTRPKSEVLRTRTTEENIYGTKHCLSTSQQHRTLKQTSNSTELNLNGSEHNIQPRMTENLYGIHQGRNMQNAHHPENIYGVKIQHLQSDQEESTKINNTDYAAEVQNTYNSSQSRVSSDNQPSGTIRSARQTSNPLVKASGPSQHETHTAHVQKLPTSQIIYGQIDPANRYNIQNSQSIYGHTVSQQRPISHQMSLPPIPHPSQMVPPGTVPHGSTITHSTNHSSYHDIYGHTTAVSTGQPRIYGQIGDQYNIYGISSRGPPLGR</sequence>
<dbReference type="AlphaFoldDB" id="A0AAV2SEG3"/>
<organism evidence="2 3">
    <name type="scientific">Meganyctiphanes norvegica</name>
    <name type="common">Northern krill</name>
    <name type="synonym">Thysanopoda norvegica</name>
    <dbReference type="NCBI Taxonomy" id="48144"/>
    <lineage>
        <taxon>Eukaryota</taxon>
        <taxon>Metazoa</taxon>
        <taxon>Ecdysozoa</taxon>
        <taxon>Arthropoda</taxon>
        <taxon>Crustacea</taxon>
        <taxon>Multicrustacea</taxon>
        <taxon>Malacostraca</taxon>
        <taxon>Eumalacostraca</taxon>
        <taxon>Eucarida</taxon>
        <taxon>Euphausiacea</taxon>
        <taxon>Euphausiidae</taxon>
        <taxon>Meganyctiphanes</taxon>
    </lineage>
</organism>
<reference evidence="2 3" key="1">
    <citation type="submission" date="2024-05" db="EMBL/GenBank/DDBJ databases">
        <authorList>
            <person name="Wallberg A."/>
        </authorList>
    </citation>
    <scope>NUCLEOTIDE SEQUENCE [LARGE SCALE GENOMIC DNA]</scope>
</reference>
<feature type="compositionally biased region" description="Polar residues" evidence="1">
    <location>
        <begin position="168"/>
        <end position="195"/>
    </location>
</feature>
<evidence type="ECO:0000313" key="3">
    <source>
        <dbReference type="Proteomes" id="UP001497623"/>
    </source>
</evidence>
<evidence type="ECO:0000256" key="1">
    <source>
        <dbReference type="SAM" id="MobiDB-lite"/>
    </source>
</evidence>
<accession>A0AAV2SEG3</accession>
<proteinExistence type="predicted"/>
<dbReference type="EMBL" id="CAXKWB010067652">
    <property type="protein sequence ID" value="CAL4191265.1"/>
    <property type="molecule type" value="Genomic_DNA"/>
</dbReference>